<protein>
    <submittedName>
        <fullName evidence="5">Helix-turn-helix transcriptional regulator</fullName>
    </submittedName>
</protein>
<dbReference type="InterPro" id="IPR059106">
    <property type="entry name" value="WHD_MalT"/>
</dbReference>
<keyword evidence="2" id="KW-0238">DNA-binding</keyword>
<dbReference type="RefSeq" id="WP_220191677.1">
    <property type="nucleotide sequence ID" value="NZ_BNJF01000001.1"/>
</dbReference>
<dbReference type="SMART" id="SM00421">
    <property type="entry name" value="HTH_LUXR"/>
    <property type="match status" value="1"/>
</dbReference>
<dbReference type="PANTHER" id="PTHR44688:SF16">
    <property type="entry name" value="DNA-BINDING TRANSCRIPTIONAL ACTIVATOR DEVR_DOSR"/>
    <property type="match status" value="1"/>
</dbReference>
<dbReference type="Pfam" id="PF00196">
    <property type="entry name" value="GerE"/>
    <property type="match status" value="1"/>
</dbReference>
<accession>A0A8J3HU95</accession>
<dbReference type="SUPFAM" id="SSF46894">
    <property type="entry name" value="C-terminal effector domain of the bipartite response regulators"/>
    <property type="match status" value="1"/>
</dbReference>
<dbReference type="AlphaFoldDB" id="A0A8J3HU95"/>
<dbReference type="Proteomes" id="UP000612362">
    <property type="component" value="Unassembled WGS sequence"/>
</dbReference>
<sequence length="881" mass="98475">MTPILATKLYIPPLRPNIVLRPRLIERLNEGLHRKLILISAPAGFGKSTLLSEWIEGLERPVAWLSLGEEDNDPTRFLAYLIAALQTIAANIGEGVLGLLQSPQPPPNEAILTALLNEITTIPNHFVLVLDDYHAIDAKQVNQVLAYLVAHLPPHMHLVIATREDPHLPLARLRARDQLIELRAIHLQFISSESTAFLNQMMGLTLSAEDIDALERRTEGWIAGLQLAALSLQGHEDATGFIASFTGSHHFVLDYLMEEVLGQQSGRVQKFLLHTSILDRMSGPLCDAVVLDSTMSGQATLEYLERANLFLIPLDNERRWYRYHHLFADLLRLRLHQSISTFPAIAQSQVNELHIRASSWYENQGLTMEAFHHAATANDVERAERLIEEKEIPRHFRGAVTTLLDWLKSLPTSVLDVRPWLWVRYASLLVVNGQTTGVEEKLQAAEAALQGSEDDETTRNIIGQIAAIRSTLALTRYELEAVLIQSRRALEYLSPSNMLERATAHWTLATAYQFQGDRASARQALTEAISLSQASGNIFTTILATIGLGQVQEADNQLVLAAQTYRRVLQLAGDQPLQIIYEAHLGLARILYEWNYLDEAWQHGQQSLHLARQYDKVIDRFIVCEIFLARLSLAWGDVSNAATVLSQASQSAQQHNFVARMPEIADAQVLTFLRQGHLTAAVHLAQAHELPLSQARVHLAQGDPSTALKVLSAWRQQVEAKDWKDEQLKVMVLQAVALEAHGEKDQAVHLLVDVLAMAEPASFIRLFLNEGLPMVSLLSESMALGRMPNYIKKLLTAYEAEKQQNENISSPPPAQPLLEPLSQRELEVLRLIAQGLSNQEISERLFLVLGTVKGHNHKIFGKLGVQRRTEAIARARELGLL</sequence>
<reference evidence="5" key="1">
    <citation type="submission" date="2020-10" db="EMBL/GenBank/DDBJ databases">
        <title>Taxonomic study of unclassified bacteria belonging to the class Ktedonobacteria.</title>
        <authorList>
            <person name="Yabe S."/>
            <person name="Wang C.M."/>
            <person name="Zheng Y."/>
            <person name="Sakai Y."/>
            <person name="Cavaletti L."/>
            <person name="Monciardini P."/>
            <person name="Donadio S."/>
        </authorList>
    </citation>
    <scope>NUCLEOTIDE SEQUENCE</scope>
    <source>
        <strain evidence="5">SOSP1-1</strain>
    </source>
</reference>
<keyword evidence="1" id="KW-0805">Transcription regulation</keyword>
<keyword evidence="3" id="KW-0804">Transcription</keyword>
<dbReference type="Pfam" id="PF25873">
    <property type="entry name" value="WHD_MalT"/>
    <property type="match status" value="1"/>
</dbReference>
<dbReference type="GO" id="GO:0003677">
    <property type="term" value="F:DNA binding"/>
    <property type="evidence" value="ECO:0007669"/>
    <property type="project" value="UniProtKB-KW"/>
</dbReference>
<dbReference type="InterPro" id="IPR000792">
    <property type="entry name" value="Tscrpt_reg_LuxR_C"/>
</dbReference>
<dbReference type="InterPro" id="IPR041617">
    <property type="entry name" value="TPR_MalT"/>
</dbReference>
<dbReference type="EMBL" id="BNJF01000001">
    <property type="protein sequence ID" value="GHO42091.1"/>
    <property type="molecule type" value="Genomic_DNA"/>
</dbReference>
<dbReference type="InterPro" id="IPR036388">
    <property type="entry name" value="WH-like_DNA-bd_sf"/>
</dbReference>
<dbReference type="Gene3D" id="1.25.40.10">
    <property type="entry name" value="Tetratricopeptide repeat domain"/>
    <property type="match status" value="1"/>
</dbReference>
<dbReference type="CDD" id="cd06170">
    <property type="entry name" value="LuxR_C_like"/>
    <property type="match status" value="1"/>
</dbReference>
<dbReference type="SMART" id="SM00382">
    <property type="entry name" value="AAA"/>
    <property type="match status" value="1"/>
</dbReference>
<dbReference type="Pfam" id="PF13191">
    <property type="entry name" value="AAA_16"/>
    <property type="match status" value="1"/>
</dbReference>
<keyword evidence="6" id="KW-1185">Reference proteome</keyword>
<evidence type="ECO:0000256" key="2">
    <source>
        <dbReference type="ARBA" id="ARBA00023125"/>
    </source>
</evidence>
<dbReference type="Pfam" id="PF17874">
    <property type="entry name" value="TPR_MalT"/>
    <property type="match status" value="1"/>
</dbReference>
<dbReference type="InterPro" id="IPR011990">
    <property type="entry name" value="TPR-like_helical_dom_sf"/>
</dbReference>
<dbReference type="Gene3D" id="1.10.10.10">
    <property type="entry name" value="Winged helix-like DNA-binding domain superfamily/Winged helix DNA-binding domain"/>
    <property type="match status" value="1"/>
</dbReference>
<comment type="caution">
    <text evidence="5">The sequence shown here is derived from an EMBL/GenBank/DDBJ whole genome shotgun (WGS) entry which is preliminary data.</text>
</comment>
<dbReference type="PROSITE" id="PS50043">
    <property type="entry name" value="HTH_LUXR_2"/>
    <property type="match status" value="1"/>
</dbReference>
<evidence type="ECO:0000256" key="1">
    <source>
        <dbReference type="ARBA" id="ARBA00023015"/>
    </source>
</evidence>
<organism evidence="5 6">
    <name type="scientific">Ktedonospora formicarum</name>
    <dbReference type="NCBI Taxonomy" id="2778364"/>
    <lineage>
        <taxon>Bacteria</taxon>
        <taxon>Bacillati</taxon>
        <taxon>Chloroflexota</taxon>
        <taxon>Ktedonobacteria</taxon>
        <taxon>Ktedonobacterales</taxon>
        <taxon>Ktedonobacteraceae</taxon>
        <taxon>Ktedonospora</taxon>
    </lineage>
</organism>
<proteinExistence type="predicted"/>
<evidence type="ECO:0000313" key="6">
    <source>
        <dbReference type="Proteomes" id="UP000612362"/>
    </source>
</evidence>
<dbReference type="InterPro" id="IPR003593">
    <property type="entry name" value="AAA+_ATPase"/>
</dbReference>
<dbReference type="InterPro" id="IPR027417">
    <property type="entry name" value="P-loop_NTPase"/>
</dbReference>
<dbReference type="SUPFAM" id="SSF48452">
    <property type="entry name" value="TPR-like"/>
    <property type="match status" value="1"/>
</dbReference>
<name>A0A8J3HU95_9CHLR</name>
<dbReference type="PANTHER" id="PTHR44688">
    <property type="entry name" value="DNA-BINDING TRANSCRIPTIONAL ACTIVATOR DEVR_DOSR"/>
    <property type="match status" value="1"/>
</dbReference>
<dbReference type="SMART" id="SM00028">
    <property type="entry name" value="TPR"/>
    <property type="match status" value="3"/>
</dbReference>
<dbReference type="InterPro" id="IPR041664">
    <property type="entry name" value="AAA_16"/>
</dbReference>
<evidence type="ECO:0000259" key="4">
    <source>
        <dbReference type="PROSITE" id="PS50043"/>
    </source>
</evidence>
<dbReference type="PRINTS" id="PR00038">
    <property type="entry name" value="HTHLUXR"/>
</dbReference>
<feature type="domain" description="HTH luxR-type" evidence="4">
    <location>
        <begin position="814"/>
        <end position="879"/>
    </location>
</feature>
<dbReference type="GO" id="GO:0006355">
    <property type="term" value="P:regulation of DNA-templated transcription"/>
    <property type="evidence" value="ECO:0007669"/>
    <property type="project" value="InterPro"/>
</dbReference>
<gene>
    <name evidence="5" type="primary">malT_3</name>
    <name evidence="5" type="ORF">KSX_02540</name>
</gene>
<dbReference type="InterPro" id="IPR016032">
    <property type="entry name" value="Sig_transdc_resp-reg_C-effctor"/>
</dbReference>
<dbReference type="InterPro" id="IPR019734">
    <property type="entry name" value="TPR_rpt"/>
</dbReference>
<evidence type="ECO:0000313" key="5">
    <source>
        <dbReference type="EMBL" id="GHO42091.1"/>
    </source>
</evidence>
<evidence type="ECO:0000256" key="3">
    <source>
        <dbReference type="ARBA" id="ARBA00023163"/>
    </source>
</evidence>
<dbReference type="SUPFAM" id="SSF52540">
    <property type="entry name" value="P-loop containing nucleoside triphosphate hydrolases"/>
    <property type="match status" value="1"/>
</dbReference>
<dbReference type="Gene3D" id="3.40.50.300">
    <property type="entry name" value="P-loop containing nucleotide triphosphate hydrolases"/>
    <property type="match status" value="1"/>
</dbReference>